<dbReference type="Pfam" id="PF04357">
    <property type="entry name" value="TamB"/>
    <property type="match status" value="1"/>
</dbReference>
<reference evidence="8" key="1">
    <citation type="submission" date="2022-01" db="EMBL/GenBank/DDBJ databases">
        <title>Lysobacter chinensis sp. nov., a bacterium isolated from cow dung compost.</title>
        <authorList>
            <person name="Zhou L.Y."/>
        </authorList>
    </citation>
    <scope>NUCLEOTIDE SEQUENCE [LARGE SCALE GENOMIC DNA]</scope>
    <source>
        <strain evidence="8">TLK-CK17</strain>
    </source>
</reference>
<gene>
    <name evidence="7" type="ORF">L3V18_08080</name>
</gene>
<evidence type="ECO:0000313" key="8">
    <source>
        <dbReference type="Proteomes" id="UP001430796"/>
    </source>
</evidence>
<evidence type="ECO:0000313" key="7">
    <source>
        <dbReference type="EMBL" id="MCF7221744.1"/>
    </source>
</evidence>
<dbReference type="EMBL" id="JAKJPO010000003">
    <property type="protein sequence ID" value="MCF7221744.1"/>
    <property type="molecule type" value="Genomic_DNA"/>
</dbReference>
<keyword evidence="2 5" id="KW-0812">Transmembrane</keyword>
<reference evidence="7 8" key="3">
    <citation type="submission" date="2022-01" db="EMBL/GenBank/DDBJ databases">
        <authorList>
            <person name="Zhou L.Y."/>
        </authorList>
    </citation>
    <scope>NUCLEOTIDE SEQUENCE [LARGE SCALE GENOMIC DNA]</scope>
    <source>
        <strain evidence="7 8">TLK-CK17</strain>
    </source>
</reference>
<comment type="caution">
    <text evidence="7">The sequence shown here is derived from an EMBL/GenBank/DDBJ whole genome shotgun (WGS) entry which is preliminary data.</text>
</comment>
<dbReference type="InterPro" id="IPR007452">
    <property type="entry name" value="TamB_C"/>
</dbReference>
<evidence type="ECO:0000256" key="5">
    <source>
        <dbReference type="SAM" id="Phobius"/>
    </source>
</evidence>
<dbReference type="PANTHER" id="PTHR36985">
    <property type="entry name" value="TRANSLOCATION AND ASSEMBLY MODULE SUBUNIT TAMB"/>
    <property type="match status" value="1"/>
</dbReference>
<name>A0ABS9HS39_9GAMM</name>
<protein>
    <submittedName>
        <fullName evidence="7">Translocation/assembly module TamB domain-containing protein</fullName>
    </submittedName>
</protein>
<sequence length="1295" mass="137596">MNQSADRTDPHEARIAELRARRRARVRWLAIRGALVIGGLAVALLAALYWLLTTIGGRELLLGQIQARLPEGTELTWSRAEGPVRGPMVLHDVRFVSRGCPSEDGQPVRYPDCEHPRTTTFSAGRIVIDPALQPLLGKRVQLDAMELSDASLDLPDSDEPFELPSWPDLLPQIAPPLALRADDIRIDGLKVSRNGEPLIDVHSVRGGLDADEGRLHIERLDVDSDRGRFGVHGDYLPRDYYRTDLVATAVLPAPAGRTPARIGLVARGDLAKMHVGVAGAVPGPLRATLTLQGRDTPRWRLRADARALDPALLAGDAPSDTPLAAALEVDGVGGAMAVEGDFQRGDLALRILSSKLRVENQVIEAEPLLLEAFGGRISARGKADFNDPQAGSERGRIRFAVNARGLSWGGATTGDPDAPAIAADADLGIAGTVEDWAAIGTATFTRDGERAQVRLDGRGDAGRMRLETFEVAMPTGRLDVGGEVAWVPEPGWDLQATLAGFDPGYFLTDWRGAVDGRLASTGSVGDRGVQATIDIEDLGGRLRDRPLDGRGRLRIDGEAYEGELALSLGGSRIEAEGRLADDLDVDARFAPLRLSDLLPDAAGTLQGTLALQGPRDAPDISTDLDGSGLSWGDYRADSLSVRGRLPWRGGNGELALRAGGLQLGVVLDSVRVDARGAVEALALDADVQGEIGTLALSGEMDKRGAAWRGRLDSLRLAPTRGASWQLQQPVAFGWDGRNGQLEHGCFASSAGGALCMQADWPRRGVSVDGDGLPLSLIETYLPERADGRPWFLRGEIAIDAQLRPAGNAWQGELRVTSASGGARFRRRGGNEPLNYRDLRLDARFDPRRIEATLASVINEDGRLDARLSTGWDDYAPLDGELSFNIDELVWLELFSPDIVEPKGLLEGRISLTGTRGDPRMGGQARLSGFSTELPALGLLLHDGDVRLIAQGDGSARIEGQVSSGNGENGPLHVDGVLGWTEGGPPLELHLHGEDVLVSDTRDLHAVASPDVRVRVAAGEPITVTGTVTVPSARVELEHLEGGVSTSDDVVVLDPADPEDGGASPLDLDVGIVLGDDVRLNGFGLKGKLGGRMQVRARPGREMLATGTLNVSGRYKAYGQDLTIRRGTLGWSNSPVSDPLLDIRAVREIGDVTAGVDIGGRVSAPTVDVWSEPATTQSDALAYLTLGRPLSSTSSAESEQLTAANAALAAGGSVLASQLGSKIGLDDAGAMESRTLGSVFGFGKRLSPRLYVGYGVSLVGSGTVLTLKYLLGLGFDVEIESSSEENRASLNWRLEK</sequence>
<comment type="subcellular location">
    <subcellularLocation>
        <location evidence="1">Membrane</location>
        <topology evidence="1">Single-pass membrane protein</topology>
    </subcellularLocation>
</comment>
<keyword evidence="8" id="KW-1185">Reference proteome</keyword>
<reference evidence="7 8" key="2">
    <citation type="submission" date="2022-01" db="EMBL/GenBank/DDBJ databases">
        <title>Lysobacter chinensis sp. nov., a bacterium isolated from cow dung compost.</title>
        <authorList>
            <person name="Liu Y."/>
        </authorList>
    </citation>
    <scope>NUCLEOTIDE SEQUENCE [LARGE SCALE GENOMIC DNA]</scope>
    <source>
        <strain evidence="7 8">TLK-CK17</strain>
    </source>
</reference>
<evidence type="ECO:0000256" key="1">
    <source>
        <dbReference type="ARBA" id="ARBA00004167"/>
    </source>
</evidence>
<dbReference type="PANTHER" id="PTHR36985:SF1">
    <property type="entry name" value="TRANSLOCATION AND ASSEMBLY MODULE SUBUNIT TAMB"/>
    <property type="match status" value="1"/>
</dbReference>
<dbReference type="Proteomes" id="UP001430796">
    <property type="component" value="Unassembled WGS sequence"/>
</dbReference>
<accession>A0ABS9HS39</accession>
<organism evidence="7 8">
    <name type="scientific">Marilutibacter chinensis</name>
    <dbReference type="NCBI Taxonomy" id="2912247"/>
    <lineage>
        <taxon>Bacteria</taxon>
        <taxon>Pseudomonadati</taxon>
        <taxon>Pseudomonadota</taxon>
        <taxon>Gammaproteobacteria</taxon>
        <taxon>Lysobacterales</taxon>
        <taxon>Lysobacteraceae</taxon>
        <taxon>Marilutibacter</taxon>
    </lineage>
</organism>
<keyword evidence="3 5" id="KW-1133">Transmembrane helix</keyword>
<evidence type="ECO:0000256" key="3">
    <source>
        <dbReference type="ARBA" id="ARBA00022989"/>
    </source>
</evidence>
<feature type="domain" description="Translocation and assembly module TamB C-terminal" evidence="6">
    <location>
        <begin position="966"/>
        <end position="1293"/>
    </location>
</feature>
<keyword evidence="4 5" id="KW-0472">Membrane</keyword>
<evidence type="ECO:0000256" key="2">
    <source>
        <dbReference type="ARBA" id="ARBA00022692"/>
    </source>
</evidence>
<feature type="transmembrane region" description="Helical" evidence="5">
    <location>
        <begin position="29"/>
        <end position="52"/>
    </location>
</feature>
<dbReference type="RefSeq" id="WP_237054156.1">
    <property type="nucleotide sequence ID" value="NZ_JAKJPO010000003.1"/>
</dbReference>
<evidence type="ECO:0000256" key="4">
    <source>
        <dbReference type="ARBA" id="ARBA00023136"/>
    </source>
</evidence>
<proteinExistence type="predicted"/>
<evidence type="ECO:0000259" key="6">
    <source>
        <dbReference type="Pfam" id="PF04357"/>
    </source>
</evidence>